<feature type="domain" description="HTH merR-type" evidence="4">
    <location>
        <begin position="1"/>
        <end position="69"/>
    </location>
</feature>
<dbReference type="EC" id="2.1.1.-" evidence="5"/>
<proteinExistence type="predicted"/>
<dbReference type="Gene3D" id="3.40.50.150">
    <property type="entry name" value="Vaccinia Virus protein VP39"/>
    <property type="match status" value="1"/>
</dbReference>
<dbReference type="Pfam" id="PF13649">
    <property type="entry name" value="Methyltransf_25"/>
    <property type="match status" value="1"/>
</dbReference>
<dbReference type="Gene3D" id="1.10.1660.10">
    <property type="match status" value="1"/>
</dbReference>
<dbReference type="InterPro" id="IPR029063">
    <property type="entry name" value="SAM-dependent_MTases_sf"/>
</dbReference>
<dbReference type="InterPro" id="IPR009061">
    <property type="entry name" value="DNA-bd_dom_put_sf"/>
</dbReference>
<dbReference type="GO" id="GO:0008168">
    <property type="term" value="F:methyltransferase activity"/>
    <property type="evidence" value="ECO:0007669"/>
    <property type="project" value="UniProtKB-KW"/>
</dbReference>
<keyword evidence="6" id="KW-1185">Reference proteome</keyword>
<evidence type="ECO:0000256" key="3">
    <source>
        <dbReference type="ARBA" id="ARBA00023163"/>
    </source>
</evidence>
<dbReference type="InterPro" id="IPR041698">
    <property type="entry name" value="Methyltransf_25"/>
</dbReference>
<dbReference type="SUPFAM" id="SSF53335">
    <property type="entry name" value="S-adenosyl-L-methionine-dependent methyltransferases"/>
    <property type="match status" value="1"/>
</dbReference>
<name>A0ABS4NME6_9BACL</name>
<dbReference type="EMBL" id="JAGGLV010000002">
    <property type="protein sequence ID" value="MBP2110589.1"/>
    <property type="molecule type" value="Genomic_DNA"/>
</dbReference>
<protein>
    <submittedName>
        <fullName evidence="5">AdoMet-dependent methyltransferase</fullName>
        <ecNumber evidence="5">2.1.1.-</ecNumber>
    </submittedName>
</protein>
<keyword evidence="5" id="KW-0489">Methyltransferase</keyword>
<evidence type="ECO:0000313" key="5">
    <source>
        <dbReference type="EMBL" id="MBP2110589.1"/>
    </source>
</evidence>
<sequence>MKIKEVADMLKISQRAIRFYEAKGLIAPSKQADNQYRRFDEEDIWRLQTIIALRESGMPVSEIRTALLDIEAKGNSQLRYLLELQRSVMFTKWVEMQQIIETTDQMIDTLKNDHTLPLDDIYILAEGSRRLREQRTWKDKWGYDRLAGVHDQLVQEDTRKYGDYDEALRLVVKWVSAMRGERGLDIGTGTGNLAGRLIHEGAVMAGVDQSNEMLKECQRKFPEMETKLGNFLALPYLDGKFDFIVSSFALHHLTSGQMLLSIQEMRRVLKPHGRICIADLMIAGEGSTAHEGDEDSVLLPKLIDLLEDSGCITKHVKVNKLLHVVLAVPIR</sequence>
<keyword evidence="2" id="KW-0238">DNA-binding</keyword>
<dbReference type="InterPro" id="IPR000551">
    <property type="entry name" value="MerR-type_HTH_dom"/>
</dbReference>
<dbReference type="CDD" id="cd01106">
    <property type="entry name" value="HTH_TipAL-Mta"/>
    <property type="match status" value="1"/>
</dbReference>
<comment type="caution">
    <text evidence="5">The sequence shown here is derived from an EMBL/GenBank/DDBJ whole genome shotgun (WGS) entry which is preliminary data.</text>
</comment>
<keyword evidence="1" id="KW-0805">Transcription regulation</keyword>
<keyword evidence="5" id="KW-0808">Transferase</keyword>
<gene>
    <name evidence="5" type="ORF">J2Z70_000729</name>
</gene>
<evidence type="ECO:0000256" key="1">
    <source>
        <dbReference type="ARBA" id="ARBA00023015"/>
    </source>
</evidence>
<dbReference type="Proteomes" id="UP000773462">
    <property type="component" value="Unassembled WGS sequence"/>
</dbReference>
<dbReference type="PROSITE" id="PS50937">
    <property type="entry name" value="HTH_MERR_2"/>
    <property type="match status" value="1"/>
</dbReference>
<accession>A0ABS4NME6</accession>
<dbReference type="Pfam" id="PF13411">
    <property type="entry name" value="MerR_1"/>
    <property type="match status" value="1"/>
</dbReference>
<evidence type="ECO:0000313" key="6">
    <source>
        <dbReference type="Proteomes" id="UP000773462"/>
    </source>
</evidence>
<dbReference type="SMART" id="SM00422">
    <property type="entry name" value="HTH_MERR"/>
    <property type="match status" value="1"/>
</dbReference>
<dbReference type="PANTHER" id="PTHR30204">
    <property type="entry name" value="REDOX-CYCLING DRUG-SENSING TRANSCRIPTIONAL ACTIVATOR SOXR"/>
    <property type="match status" value="1"/>
</dbReference>
<dbReference type="PRINTS" id="PR00040">
    <property type="entry name" value="HTHMERR"/>
</dbReference>
<dbReference type="GO" id="GO:0032259">
    <property type="term" value="P:methylation"/>
    <property type="evidence" value="ECO:0007669"/>
    <property type="project" value="UniProtKB-KW"/>
</dbReference>
<dbReference type="InterPro" id="IPR047057">
    <property type="entry name" value="MerR_fam"/>
</dbReference>
<reference evidence="5 6" key="1">
    <citation type="submission" date="2021-03" db="EMBL/GenBank/DDBJ databases">
        <title>Genomic Encyclopedia of Type Strains, Phase IV (KMG-IV): sequencing the most valuable type-strain genomes for metagenomic binning, comparative biology and taxonomic classification.</title>
        <authorList>
            <person name="Goeker M."/>
        </authorList>
    </citation>
    <scope>NUCLEOTIDE SEQUENCE [LARGE SCALE GENOMIC DNA]</scope>
    <source>
        <strain evidence="5 6">DSM 101953</strain>
    </source>
</reference>
<dbReference type="PANTHER" id="PTHR30204:SF94">
    <property type="entry name" value="HEAVY METAL-DEPENDENT TRANSCRIPTIONAL REGULATOR HI_0293-RELATED"/>
    <property type="match status" value="1"/>
</dbReference>
<dbReference type="SUPFAM" id="SSF46955">
    <property type="entry name" value="Putative DNA-binding domain"/>
    <property type="match status" value="1"/>
</dbReference>
<organism evidence="5 6">
    <name type="scientific">Paenibacillus silagei</name>
    <dbReference type="NCBI Taxonomy" id="1670801"/>
    <lineage>
        <taxon>Bacteria</taxon>
        <taxon>Bacillati</taxon>
        <taxon>Bacillota</taxon>
        <taxon>Bacilli</taxon>
        <taxon>Bacillales</taxon>
        <taxon>Paenibacillaceae</taxon>
        <taxon>Paenibacillus</taxon>
    </lineage>
</organism>
<keyword evidence="3" id="KW-0804">Transcription</keyword>
<dbReference type="RefSeq" id="WP_209869477.1">
    <property type="nucleotide sequence ID" value="NZ_JAGGLV010000002.1"/>
</dbReference>
<evidence type="ECO:0000256" key="2">
    <source>
        <dbReference type="ARBA" id="ARBA00023125"/>
    </source>
</evidence>
<dbReference type="CDD" id="cd02440">
    <property type="entry name" value="AdoMet_MTases"/>
    <property type="match status" value="1"/>
</dbReference>
<evidence type="ECO:0000259" key="4">
    <source>
        <dbReference type="PROSITE" id="PS50937"/>
    </source>
</evidence>